<dbReference type="OrthoDB" id="2862635at2759"/>
<dbReference type="Proteomes" id="UP000054270">
    <property type="component" value="Unassembled WGS sequence"/>
</dbReference>
<dbReference type="Gene3D" id="2.60.120.700">
    <property type="entry name" value="Peptidase G1"/>
    <property type="match status" value="1"/>
</dbReference>
<protein>
    <recommendedName>
        <fullName evidence="5">Aspergillopepsin</fullName>
    </recommendedName>
</protein>
<evidence type="ECO:0000256" key="1">
    <source>
        <dbReference type="PIRSR" id="PIRSR600250-50"/>
    </source>
</evidence>
<dbReference type="PANTHER" id="PTHR37536:SF1">
    <property type="entry name" value="ASPERGILLOPEPSIN, PUTAITVE (AFU_ORTHOLOGUE AFUA_7G01200)"/>
    <property type="match status" value="1"/>
</dbReference>
<evidence type="ECO:0000313" key="4">
    <source>
        <dbReference type="Proteomes" id="UP000054270"/>
    </source>
</evidence>
<feature type="active site" description="Proton acceptor" evidence="1">
    <location>
        <position position="204"/>
    </location>
</feature>
<dbReference type="PRINTS" id="PR00977">
    <property type="entry name" value="SCYTLDPTASE"/>
</dbReference>
<keyword evidence="2" id="KW-0732">Signal</keyword>
<reference evidence="4" key="1">
    <citation type="submission" date="2014-04" db="EMBL/GenBank/DDBJ databases">
        <title>Evolutionary Origins and Diversification of the Mycorrhizal Mutualists.</title>
        <authorList>
            <consortium name="DOE Joint Genome Institute"/>
            <consortium name="Mycorrhizal Genomics Consortium"/>
            <person name="Kohler A."/>
            <person name="Kuo A."/>
            <person name="Nagy L.G."/>
            <person name="Floudas D."/>
            <person name="Copeland A."/>
            <person name="Barry K.W."/>
            <person name="Cichocki N."/>
            <person name="Veneault-Fourrey C."/>
            <person name="LaButti K."/>
            <person name="Lindquist E.A."/>
            <person name="Lipzen A."/>
            <person name="Lundell T."/>
            <person name="Morin E."/>
            <person name="Murat C."/>
            <person name="Riley R."/>
            <person name="Ohm R."/>
            <person name="Sun H."/>
            <person name="Tunlid A."/>
            <person name="Henrissat B."/>
            <person name="Grigoriev I.V."/>
            <person name="Hibbett D.S."/>
            <person name="Martin F."/>
        </authorList>
    </citation>
    <scope>NUCLEOTIDE SEQUENCE [LARGE SCALE GENOMIC DNA]</scope>
    <source>
        <strain evidence="4">FD-334 SS-4</strain>
    </source>
</reference>
<evidence type="ECO:0000256" key="2">
    <source>
        <dbReference type="SAM" id="SignalP"/>
    </source>
</evidence>
<dbReference type="PANTHER" id="PTHR37536">
    <property type="entry name" value="PUTATIVE (AFU_ORTHOLOGUE AFUA_3G02970)-RELATED"/>
    <property type="match status" value="1"/>
</dbReference>
<organism evidence="3 4">
    <name type="scientific">Hypholoma sublateritium (strain FD-334 SS-4)</name>
    <dbReference type="NCBI Taxonomy" id="945553"/>
    <lineage>
        <taxon>Eukaryota</taxon>
        <taxon>Fungi</taxon>
        <taxon>Dikarya</taxon>
        <taxon>Basidiomycota</taxon>
        <taxon>Agaricomycotina</taxon>
        <taxon>Agaricomycetes</taxon>
        <taxon>Agaricomycetidae</taxon>
        <taxon>Agaricales</taxon>
        <taxon>Agaricineae</taxon>
        <taxon>Strophariaceae</taxon>
        <taxon>Hypholoma</taxon>
    </lineage>
</organism>
<dbReference type="GO" id="GO:0006508">
    <property type="term" value="P:proteolysis"/>
    <property type="evidence" value="ECO:0007669"/>
    <property type="project" value="InterPro"/>
</dbReference>
<dbReference type="SUPFAM" id="SSF49899">
    <property type="entry name" value="Concanavalin A-like lectins/glucanases"/>
    <property type="match status" value="1"/>
</dbReference>
<dbReference type="InterPro" id="IPR013320">
    <property type="entry name" value="ConA-like_dom_sf"/>
</dbReference>
<accession>A0A0D2KXF4</accession>
<dbReference type="InterPro" id="IPR038656">
    <property type="entry name" value="Peptidase_G1_sf"/>
</dbReference>
<feature type="signal peptide" evidence="2">
    <location>
        <begin position="1"/>
        <end position="20"/>
    </location>
</feature>
<dbReference type="InterPro" id="IPR000250">
    <property type="entry name" value="Peptidase_G1"/>
</dbReference>
<dbReference type="OMA" id="YEMYPAY"/>
<sequence length="268" mass="27478">MKFSAVVLAAIFLFTDVAVARPSRLQERLAARARSSRPLVHADGTTVLTAEAAPSNVTHATEFSTNWSGAVLVSPPAGQTFTTVTGSFVVPTPKGTGAASAWVGIDGDTAQNSILQSGVDFTVASNGRVTYQAWFEWFPNFAIDFSNFPISAGQTITVTVHATSKTAGTVVLTNASTGKSITQAVSAPSSSAALAGQNAEWIVEDFEEGNSLVTLTNFGSVTFTGASASTASSSVGLTGATIIDMQQNSVTLTSVSVGSSSSVTITHT</sequence>
<evidence type="ECO:0000313" key="3">
    <source>
        <dbReference type="EMBL" id="KJA19212.1"/>
    </source>
</evidence>
<dbReference type="EMBL" id="KN817580">
    <property type="protein sequence ID" value="KJA19212.1"/>
    <property type="molecule type" value="Genomic_DNA"/>
</dbReference>
<evidence type="ECO:0008006" key="5">
    <source>
        <dbReference type="Google" id="ProtNLM"/>
    </source>
</evidence>
<dbReference type="STRING" id="945553.A0A0D2KXF4"/>
<dbReference type="GO" id="GO:0070007">
    <property type="term" value="F:glutamic-type endopeptidase activity"/>
    <property type="evidence" value="ECO:0007669"/>
    <property type="project" value="InterPro"/>
</dbReference>
<proteinExistence type="predicted"/>
<dbReference type="Pfam" id="PF01828">
    <property type="entry name" value="Peptidase_A4"/>
    <property type="match status" value="1"/>
</dbReference>
<name>A0A0D2KXF4_HYPSF</name>
<gene>
    <name evidence="3" type="ORF">HYPSUDRAFT_190140</name>
</gene>
<keyword evidence="4" id="KW-1185">Reference proteome</keyword>
<dbReference type="CDD" id="cd13426">
    <property type="entry name" value="Peptidase_G1"/>
    <property type="match status" value="1"/>
</dbReference>
<feature type="chain" id="PRO_5002263271" description="Aspergillopepsin" evidence="2">
    <location>
        <begin position="21"/>
        <end position="268"/>
    </location>
</feature>
<dbReference type="AlphaFoldDB" id="A0A0D2KXF4"/>